<dbReference type="EMBL" id="JBDODL010003721">
    <property type="protein sequence ID" value="MES1922787.1"/>
    <property type="molecule type" value="Genomic_DNA"/>
</dbReference>
<dbReference type="Proteomes" id="UP001439008">
    <property type="component" value="Unassembled WGS sequence"/>
</dbReference>
<organism evidence="1 2">
    <name type="scientific">Bonamia ostreae</name>
    <dbReference type="NCBI Taxonomy" id="126728"/>
    <lineage>
        <taxon>Eukaryota</taxon>
        <taxon>Sar</taxon>
        <taxon>Rhizaria</taxon>
        <taxon>Endomyxa</taxon>
        <taxon>Ascetosporea</taxon>
        <taxon>Haplosporida</taxon>
        <taxon>Bonamia</taxon>
    </lineage>
</organism>
<gene>
    <name evidence="1" type="ORF">MHBO_004311</name>
</gene>
<keyword evidence="2" id="KW-1185">Reference proteome</keyword>
<feature type="non-terminal residue" evidence="1">
    <location>
        <position position="89"/>
    </location>
</feature>
<comment type="caution">
    <text evidence="1">The sequence shown here is derived from an EMBL/GenBank/DDBJ whole genome shotgun (WGS) entry which is preliminary data.</text>
</comment>
<evidence type="ECO:0000313" key="2">
    <source>
        <dbReference type="Proteomes" id="UP001439008"/>
    </source>
</evidence>
<reference evidence="1 2" key="1">
    <citation type="journal article" date="2024" name="BMC Biol.">
        <title>Comparative genomics of Ascetosporea gives new insight into the evolutionary basis for animal parasitism in Rhizaria.</title>
        <authorList>
            <person name="Hiltunen Thoren M."/>
            <person name="Onut-Brannstrom I."/>
            <person name="Alfjorden A."/>
            <person name="Peckova H."/>
            <person name="Swords F."/>
            <person name="Hooper C."/>
            <person name="Holzer A.S."/>
            <person name="Bass D."/>
            <person name="Burki F."/>
        </authorList>
    </citation>
    <scope>NUCLEOTIDE SEQUENCE [LARGE SCALE GENOMIC DNA]</scope>
    <source>
        <strain evidence="1">20-A016</strain>
    </source>
</reference>
<protein>
    <submittedName>
        <fullName evidence="1">Uncharacterized protein</fullName>
    </submittedName>
</protein>
<proteinExistence type="predicted"/>
<name>A0ABV2AT10_9EUKA</name>
<evidence type="ECO:0000313" key="1">
    <source>
        <dbReference type="EMBL" id="MES1922787.1"/>
    </source>
</evidence>
<accession>A0ABV2AT10</accession>
<feature type="non-terminal residue" evidence="1">
    <location>
        <position position="1"/>
    </location>
</feature>
<sequence length="89" mass="10169">TTVGFNQLDSSPICFLHHYIITKHGYSYKGIWAELENPWADPFISGCHKLNSFNDFVEVGEIVDPPSDFEILDFHLSEKGRVALRKRSS</sequence>